<comment type="caution">
    <text evidence="3">The sequence shown here is derived from an EMBL/GenBank/DDBJ whole genome shotgun (WGS) entry which is preliminary data.</text>
</comment>
<feature type="domain" description="Transposase MuDR plant" evidence="2">
    <location>
        <begin position="89"/>
        <end position="142"/>
    </location>
</feature>
<accession>A0AAD9U6Y3</accession>
<evidence type="ECO:0000259" key="2">
    <source>
        <dbReference type="Pfam" id="PF03108"/>
    </source>
</evidence>
<protein>
    <recommendedName>
        <fullName evidence="2">Transposase MuDR plant domain-containing protein</fullName>
    </recommendedName>
</protein>
<dbReference type="Pfam" id="PF03108">
    <property type="entry name" value="DBD_Tnp_Mut"/>
    <property type="match status" value="1"/>
</dbReference>
<reference evidence="3" key="1">
    <citation type="journal article" date="2023" name="Plant J.">
        <title>Genome sequences and population genomics provide insights into the demographic history, inbreeding, and mutation load of two 'living fossil' tree species of Dipteronia.</title>
        <authorList>
            <person name="Feng Y."/>
            <person name="Comes H.P."/>
            <person name="Chen J."/>
            <person name="Zhu S."/>
            <person name="Lu R."/>
            <person name="Zhang X."/>
            <person name="Li P."/>
            <person name="Qiu J."/>
            <person name="Olsen K.M."/>
            <person name="Qiu Y."/>
        </authorList>
    </citation>
    <scope>NUCLEOTIDE SEQUENCE</scope>
    <source>
        <strain evidence="3">KIB01</strain>
    </source>
</reference>
<sequence>MVIVILIVTVVTLMVKVKVVDLDGDSGSDVHGDTDCGCELDVDSYGYGHDRGDSFAAPLPWIIPGVEKYTIQTINNDEPSISNGRFYKGKIYSTKQDLKRDLRFYALRKRFEFRIKRSGKQRFEVGCKNENCVFKLGATKMGEGEYWQVRKYNKEHSCTLDGFHGRFRQASASIIGELYSPKLRVNGTTLKTKDIMTEMQLEYDANEQVYPLAFGIGQRKAESHGVGFSNNCAIASDARKTHALAALRACRKPFIDFYSDHYKKSIMVEAYSGVIRPVGHKSEWGVPEDISSIVVNAPPWVSQVGRPKKSRIPSSGEYRGKKSITCSWCKQLGHNRQNCPTPLGFTVLSTSETQPTKTRKQRKCGGCGGLRHNKRTCSHGQTSTIDSLHDKDVIGV</sequence>
<evidence type="ECO:0000313" key="3">
    <source>
        <dbReference type="EMBL" id="KAK2649031.1"/>
    </source>
</evidence>
<dbReference type="SUPFAM" id="SSF57756">
    <property type="entry name" value="Retrovirus zinc finger-like domains"/>
    <property type="match status" value="1"/>
</dbReference>
<dbReference type="Gene3D" id="4.10.60.10">
    <property type="entry name" value="Zinc finger, CCHC-type"/>
    <property type="match status" value="1"/>
</dbReference>
<feature type="chain" id="PRO_5042051618" description="Transposase MuDR plant domain-containing protein" evidence="1">
    <location>
        <begin position="23"/>
        <end position="396"/>
    </location>
</feature>
<evidence type="ECO:0000256" key="1">
    <source>
        <dbReference type="SAM" id="SignalP"/>
    </source>
</evidence>
<name>A0AAD9U6Y3_9ROSI</name>
<keyword evidence="4" id="KW-1185">Reference proteome</keyword>
<dbReference type="GO" id="GO:0008270">
    <property type="term" value="F:zinc ion binding"/>
    <property type="evidence" value="ECO:0007669"/>
    <property type="project" value="InterPro"/>
</dbReference>
<dbReference type="InterPro" id="IPR004332">
    <property type="entry name" value="Transposase_MuDR"/>
</dbReference>
<dbReference type="GO" id="GO:0003676">
    <property type="term" value="F:nucleic acid binding"/>
    <property type="evidence" value="ECO:0007669"/>
    <property type="project" value="InterPro"/>
</dbReference>
<dbReference type="PANTHER" id="PTHR31973">
    <property type="entry name" value="POLYPROTEIN, PUTATIVE-RELATED"/>
    <property type="match status" value="1"/>
</dbReference>
<keyword evidence="1" id="KW-0732">Signal</keyword>
<gene>
    <name evidence="3" type="ORF">Ddye_016520</name>
</gene>
<dbReference type="PANTHER" id="PTHR31973:SF195">
    <property type="entry name" value="MUDR FAMILY TRANSPOSASE"/>
    <property type="match status" value="1"/>
</dbReference>
<dbReference type="Proteomes" id="UP001280121">
    <property type="component" value="Unassembled WGS sequence"/>
</dbReference>
<dbReference type="InterPro" id="IPR036875">
    <property type="entry name" value="Znf_CCHC_sf"/>
</dbReference>
<evidence type="ECO:0000313" key="4">
    <source>
        <dbReference type="Proteomes" id="UP001280121"/>
    </source>
</evidence>
<dbReference type="AlphaFoldDB" id="A0AAD9U6Y3"/>
<proteinExistence type="predicted"/>
<dbReference type="EMBL" id="JANJYI010000005">
    <property type="protein sequence ID" value="KAK2649031.1"/>
    <property type="molecule type" value="Genomic_DNA"/>
</dbReference>
<feature type="signal peptide" evidence="1">
    <location>
        <begin position="1"/>
        <end position="22"/>
    </location>
</feature>
<organism evidence="3 4">
    <name type="scientific">Dipteronia dyeriana</name>
    <dbReference type="NCBI Taxonomy" id="168575"/>
    <lineage>
        <taxon>Eukaryota</taxon>
        <taxon>Viridiplantae</taxon>
        <taxon>Streptophyta</taxon>
        <taxon>Embryophyta</taxon>
        <taxon>Tracheophyta</taxon>
        <taxon>Spermatophyta</taxon>
        <taxon>Magnoliopsida</taxon>
        <taxon>eudicotyledons</taxon>
        <taxon>Gunneridae</taxon>
        <taxon>Pentapetalae</taxon>
        <taxon>rosids</taxon>
        <taxon>malvids</taxon>
        <taxon>Sapindales</taxon>
        <taxon>Sapindaceae</taxon>
        <taxon>Hippocastanoideae</taxon>
        <taxon>Acereae</taxon>
        <taxon>Dipteronia</taxon>
    </lineage>
</organism>